<evidence type="ECO:0000256" key="1">
    <source>
        <dbReference type="SAM" id="MobiDB-lite"/>
    </source>
</evidence>
<dbReference type="EMBL" id="VCHE01000131">
    <property type="protein sequence ID" value="KAB2570560.1"/>
    <property type="molecule type" value="Genomic_DNA"/>
</dbReference>
<feature type="compositionally biased region" description="Low complexity" evidence="1">
    <location>
        <begin position="139"/>
        <end position="182"/>
    </location>
</feature>
<dbReference type="Proteomes" id="UP000325902">
    <property type="component" value="Unassembled WGS sequence"/>
</dbReference>
<evidence type="ECO:0000313" key="2">
    <source>
        <dbReference type="EMBL" id="KAB2570560.1"/>
    </source>
</evidence>
<reference evidence="2 3" key="1">
    <citation type="journal article" date="2019" name="Sci. Rep.">
        <title>A multi-omics analysis of the grapevine pathogen Lasiodiplodia theobromae reveals that temperature affects the expression of virulence- and pathogenicity-related genes.</title>
        <authorList>
            <person name="Felix C."/>
            <person name="Meneses R."/>
            <person name="Goncalves M.F.M."/>
            <person name="Tilleman L."/>
            <person name="Duarte A.S."/>
            <person name="Jorrin-Novo J.V."/>
            <person name="Van de Peer Y."/>
            <person name="Deforce D."/>
            <person name="Van Nieuwerburgh F."/>
            <person name="Esteves A.C."/>
            <person name="Alves A."/>
        </authorList>
    </citation>
    <scope>NUCLEOTIDE SEQUENCE [LARGE SCALE GENOMIC DNA]</scope>
    <source>
        <strain evidence="2 3">LA-SOL3</strain>
    </source>
</reference>
<keyword evidence="3" id="KW-1185">Reference proteome</keyword>
<feature type="region of interest" description="Disordered" evidence="1">
    <location>
        <begin position="139"/>
        <end position="198"/>
    </location>
</feature>
<feature type="region of interest" description="Disordered" evidence="1">
    <location>
        <begin position="312"/>
        <end position="361"/>
    </location>
</feature>
<sequence>MKEPDRAQDIQEASTPHATSEPHITPNAMPHVQDGAQMIPSYKSFTKKSRTTGPTATELSVRLKTSGKDNMNNIGDIPVGAASQAHMADRRAAQGETTAAAPDIVKDNSRAKAATKKSRLQRAPIKLCNGRRFLFRDPSSAATSSSATRGSSTGAAPSAVTASSLATAPSTATPSSTATATPQAKEPRPLPEVSRAPSATVSVTVMDKHPEQVDEEIPLHGFDVNVAEAKACVQCLVFAVRKYGVDPTVETIEVFTGSNELLNSLTKFHANPSESADLKEQLQQVCEFVEVLKKLGKRVVFTCVKDHDGGDVGVEGKSKADDEVTVRDGDMKGEKMVSLKRKKGEDEGDGNGGRKKTKSQP</sequence>
<protein>
    <submittedName>
        <fullName evidence="2">Uncharacterized protein</fullName>
    </submittedName>
</protein>
<proteinExistence type="predicted"/>
<accession>A0A5N5CYW9</accession>
<name>A0A5N5CYW9_9PEZI</name>
<evidence type="ECO:0000313" key="3">
    <source>
        <dbReference type="Proteomes" id="UP000325902"/>
    </source>
</evidence>
<comment type="caution">
    <text evidence="2">The sequence shown here is derived from an EMBL/GenBank/DDBJ whole genome shotgun (WGS) entry which is preliminary data.</text>
</comment>
<organism evidence="2 3">
    <name type="scientific">Lasiodiplodia theobromae</name>
    <dbReference type="NCBI Taxonomy" id="45133"/>
    <lineage>
        <taxon>Eukaryota</taxon>
        <taxon>Fungi</taxon>
        <taxon>Dikarya</taxon>
        <taxon>Ascomycota</taxon>
        <taxon>Pezizomycotina</taxon>
        <taxon>Dothideomycetes</taxon>
        <taxon>Dothideomycetes incertae sedis</taxon>
        <taxon>Botryosphaeriales</taxon>
        <taxon>Botryosphaeriaceae</taxon>
        <taxon>Lasiodiplodia</taxon>
    </lineage>
</organism>
<feature type="region of interest" description="Disordered" evidence="1">
    <location>
        <begin position="1"/>
        <end position="32"/>
    </location>
</feature>
<gene>
    <name evidence="2" type="ORF">DBV05_g10779</name>
</gene>
<dbReference type="AlphaFoldDB" id="A0A5N5CYW9"/>
<feature type="compositionally biased region" description="Basic and acidic residues" evidence="1">
    <location>
        <begin position="312"/>
        <end position="337"/>
    </location>
</feature>